<reference evidence="5 6" key="1">
    <citation type="submission" date="2016-10" db="EMBL/GenBank/DDBJ databases">
        <authorList>
            <person name="de Groot N.N."/>
        </authorList>
    </citation>
    <scope>NUCLEOTIDE SEQUENCE [LARGE SCALE GENOMIC DNA]</scope>
    <source>
        <strain evidence="5 6">DSM 17890</strain>
    </source>
</reference>
<dbReference type="PANTHER" id="PTHR33711:SF9">
    <property type="entry name" value="PROTOCATECHUATE 3,4-DIOXYGENASE ALPHA CHAIN"/>
    <property type="match status" value="1"/>
</dbReference>
<evidence type="ECO:0000256" key="3">
    <source>
        <dbReference type="ARBA" id="ARBA00023002"/>
    </source>
</evidence>
<dbReference type="InterPro" id="IPR015889">
    <property type="entry name" value="Intradiol_dOase_core"/>
</dbReference>
<protein>
    <submittedName>
        <fullName evidence="5">Protocatechuate 3,4-dioxygenase, alpha subunit</fullName>
    </submittedName>
</protein>
<dbReference type="InterPro" id="IPR000627">
    <property type="entry name" value="Intradiol_dOase_C"/>
</dbReference>
<dbReference type="NCBIfam" id="TIGR02423">
    <property type="entry name" value="protocat_alph"/>
    <property type="match status" value="1"/>
</dbReference>
<dbReference type="InterPro" id="IPR050770">
    <property type="entry name" value="Intradiol_RC_Dioxygenase"/>
</dbReference>
<keyword evidence="3" id="KW-0560">Oxidoreductase</keyword>
<dbReference type="RefSeq" id="WP_218133335.1">
    <property type="nucleotide sequence ID" value="NZ_FNMZ01000001.1"/>
</dbReference>
<evidence type="ECO:0000256" key="2">
    <source>
        <dbReference type="ARBA" id="ARBA00022964"/>
    </source>
</evidence>
<dbReference type="STRING" id="356660.SAMN05444336_1011107"/>
<dbReference type="AlphaFoldDB" id="A0A1H2TTF1"/>
<dbReference type="Pfam" id="PF00775">
    <property type="entry name" value="Dioxygenase_C"/>
    <property type="match status" value="1"/>
</dbReference>
<evidence type="ECO:0000259" key="4">
    <source>
        <dbReference type="Pfam" id="PF00775"/>
    </source>
</evidence>
<comment type="similarity">
    <text evidence="1">Belongs to the intradiol ring-cleavage dioxygenase family.</text>
</comment>
<gene>
    <name evidence="5" type="ORF">SAMN05444336_1011107</name>
</gene>
<keyword evidence="6" id="KW-1185">Reference proteome</keyword>
<evidence type="ECO:0000256" key="1">
    <source>
        <dbReference type="ARBA" id="ARBA00007825"/>
    </source>
</evidence>
<dbReference type="SUPFAM" id="SSF49482">
    <property type="entry name" value="Aromatic compound dioxygenase"/>
    <property type="match status" value="1"/>
</dbReference>
<sequence>MSRLRHDLPNDLNGYFKETPSQTAGPYVHIGLTPNFSGIEGVYPEDLGRAVFDPGAQGERVTIRGCVRDGAGTPVRDALVEIWQADAAGLHAGIGEPRGVADGAFGGFGRAAADGDTGEWMFETLRPGRVPFKDGRLMAPHITFWIVARGINIGLHTRMYFPDEASANAEDPVLARIDPPARAETLIAAQEGPGVYRFDIRLQGERETVFFDI</sequence>
<organism evidence="5 6">
    <name type="scientific">Albimonas donghaensis</name>
    <dbReference type="NCBI Taxonomy" id="356660"/>
    <lineage>
        <taxon>Bacteria</taxon>
        <taxon>Pseudomonadati</taxon>
        <taxon>Pseudomonadota</taxon>
        <taxon>Alphaproteobacteria</taxon>
        <taxon>Rhodobacterales</taxon>
        <taxon>Paracoccaceae</taxon>
        <taxon>Albimonas</taxon>
    </lineage>
</organism>
<proteinExistence type="inferred from homology"/>
<dbReference type="GO" id="GO:0018578">
    <property type="term" value="F:protocatechuate 3,4-dioxygenase activity"/>
    <property type="evidence" value="ECO:0007669"/>
    <property type="project" value="InterPro"/>
</dbReference>
<dbReference type="Proteomes" id="UP000199118">
    <property type="component" value="Unassembled WGS sequence"/>
</dbReference>
<dbReference type="Gene3D" id="2.60.130.10">
    <property type="entry name" value="Aromatic compound dioxygenase"/>
    <property type="match status" value="1"/>
</dbReference>
<dbReference type="CDD" id="cd03463">
    <property type="entry name" value="3_4-PCD_alpha"/>
    <property type="match status" value="1"/>
</dbReference>
<dbReference type="InterPro" id="IPR012786">
    <property type="entry name" value="Protocat_dOase_a"/>
</dbReference>
<accession>A0A1H2TTF1</accession>
<dbReference type="GO" id="GO:0008199">
    <property type="term" value="F:ferric iron binding"/>
    <property type="evidence" value="ECO:0007669"/>
    <property type="project" value="InterPro"/>
</dbReference>
<dbReference type="PANTHER" id="PTHR33711">
    <property type="entry name" value="DIOXYGENASE, PUTATIVE (AFU_ORTHOLOGUE AFUA_2G02910)-RELATED"/>
    <property type="match status" value="1"/>
</dbReference>
<feature type="domain" description="Intradiol ring-cleavage dioxygenases" evidence="4">
    <location>
        <begin position="55"/>
        <end position="204"/>
    </location>
</feature>
<name>A0A1H2TTF1_9RHOB</name>
<evidence type="ECO:0000313" key="6">
    <source>
        <dbReference type="Proteomes" id="UP000199118"/>
    </source>
</evidence>
<evidence type="ECO:0000313" key="5">
    <source>
        <dbReference type="EMBL" id="SDW47047.1"/>
    </source>
</evidence>
<keyword evidence="2 5" id="KW-0223">Dioxygenase</keyword>
<dbReference type="EMBL" id="FNMZ01000001">
    <property type="protein sequence ID" value="SDW47047.1"/>
    <property type="molecule type" value="Genomic_DNA"/>
</dbReference>